<accession>A0A7J6IT06</accession>
<comment type="caution">
    <text evidence="1">The sequence shown here is derived from an EMBL/GenBank/DDBJ whole genome shotgun (WGS) entry which is preliminary data.</text>
</comment>
<dbReference type="Proteomes" id="UP000011096">
    <property type="component" value="Unassembled WGS sequence"/>
</dbReference>
<protein>
    <submittedName>
        <fullName evidence="1">Uncharacterized protein</fullName>
    </submittedName>
</protein>
<dbReference type="AlphaFoldDB" id="A0A7J6IT06"/>
<evidence type="ECO:0000313" key="1">
    <source>
        <dbReference type="EMBL" id="KAF4479551.1"/>
    </source>
</evidence>
<dbReference type="GeneID" id="43618094"/>
<evidence type="ECO:0000313" key="2">
    <source>
        <dbReference type="Proteomes" id="UP000011096"/>
    </source>
</evidence>
<proteinExistence type="predicted"/>
<name>A0A7J6IT06_COLFN</name>
<keyword evidence="2" id="KW-1185">Reference proteome</keyword>
<organism evidence="1 2">
    <name type="scientific">Colletotrichum fructicola (strain Nara gc5)</name>
    <name type="common">Anthracnose fungus</name>
    <name type="synonym">Colletotrichum gloeosporioides (strain Nara gc5)</name>
    <dbReference type="NCBI Taxonomy" id="1213859"/>
    <lineage>
        <taxon>Eukaryota</taxon>
        <taxon>Fungi</taxon>
        <taxon>Dikarya</taxon>
        <taxon>Ascomycota</taxon>
        <taxon>Pezizomycotina</taxon>
        <taxon>Sordariomycetes</taxon>
        <taxon>Hypocreomycetidae</taxon>
        <taxon>Glomerellales</taxon>
        <taxon>Glomerellaceae</taxon>
        <taxon>Colletotrichum</taxon>
        <taxon>Colletotrichum gloeosporioides species complex</taxon>
    </lineage>
</organism>
<reference evidence="1 2" key="2">
    <citation type="submission" date="2020-04" db="EMBL/GenBank/DDBJ databases">
        <title>Genome sequencing and assembly of multiple isolates from the Colletotrichum gloeosporioides species complex.</title>
        <authorList>
            <person name="Gan P."/>
            <person name="Shirasu K."/>
        </authorList>
    </citation>
    <scope>NUCLEOTIDE SEQUENCE [LARGE SCALE GENOMIC DNA]</scope>
    <source>
        <strain evidence="1 2">Nara gc5</strain>
    </source>
</reference>
<dbReference type="RefSeq" id="XP_031886680.1">
    <property type="nucleotide sequence ID" value="XM_032034075.1"/>
</dbReference>
<reference evidence="1 2" key="1">
    <citation type="submission" date="2012-08" db="EMBL/GenBank/DDBJ databases">
        <authorList>
            <person name="Gan P.H.P."/>
            <person name="Ikeda K."/>
            <person name="Irieda H."/>
            <person name="Narusaka M."/>
            <person name="O'Connell R.J."/>
            <person name="Narusaka Y."/>
            <person name="Takano Y."/>
            <person name="Kubo Y."/>
            <person name="Shirasu K."/>
        </authorList>
    </citation>
    <scope>NUCLEOTIDE SEQUENCE [LARGE SCALE GENOMIC DNA]</scope>
    <source>
        <strain evidence="1 2">Nara gc5</strain>
    </source>
</reference>
<gene>
    <name evidence="1" type="ORF">CGGC5_v012435</name>
</gene>
<sequence length="104" mass="11113">MFRLAPLPAQAPLLLRALHGPSPLASTELAKIRLILTEHHTPEPEFLLDINPVSFSHDSLPSSSSPSSPSSPCVLPPLVTQSKKLLLPFTSTALAQVNNPFSPS</sequence>
<dbReference type="InParanoid" id="A0A7J6IT06"/>
<dbReference type="EMBL" id="ANPB02000007">
    <property type="protein sequence ID" value="KAF4479551.1"/>
    <property type="molecule type" value="Genomic_DNA"/>
</dbReference>